<dbReference type="Gene3D" id="3.10.580.10">
    <property type="entry name" value="CBS-domain"/>
    <property type="match status" value="2"/>
</dbReference>
<dbReference type="InterPro" id="IPR058581">
    <property type="entry name" value="TM_HPP"/>
</dbReference>
<keyword evidence="6" id="KW-1185">Reference proteome</keyword>
<dbReference type="InterPro" id="IPR000644">
    <property type="entry name" value="CBS_dom"/>
</dbReference>
<keyword evidence="3" id="KW-1133">Transmembrane helix</keyword>
<name>A0A1I1VMB3_PSEOC</name>
<evidence type="ECO:0000256" key="2">
    <source>
        <dbReference type="PROSITE-ProRule" id="PRU00703"/>
    </source>
</evidence>
<evidence type="ECO:0000259" key="4">
    <source>
        <dbReference type="PROSITE" id="PS51371"/>
    </source>
</evidence>
<organism evidence="5 6">
    <name type="scientific">Pseudomonas straminea</name>
    <dbReference type="NCBI Taxonomy" id="47882"/>
    <lineage>
        <taxon>Bacteria</taxon>
        <taxon>Pseudomonadati</taxon>
        <taxon>Pseudomonadota</taxon>
        <taxon>Gammaproteobacteria</taxon>
        <taxon>Pseudomonadales</taxon>
        <taxon>Pseudomonadaceae</taxon>
        <taxon>Phytopseudomonas</taxon>
    </lineage>
</organism>
<dbReference type="Pfam" id="PF00571">
    <property type="entry name" value="CBS"/>
    <property type="match status" value="2"/>
</dbReference>
<dbReference type="InterPro" id="IPR051257">
    <property type="entry name" value="Diverse_CBS-Domain"/>
</dbReference>
<evidence type="ECO:0000256" key="3">
    <source>
        <dbReference type="SAM" id="Phobius"/>
    </source>
</evidence>
<accession>A0A1I1VMB3</accession>
<dbReference type="PANTHER" id="PTHR43080:SF29">
    <property type="entry name" value="OS02G0818000 PROTEIN"/>
    <property type="match status" value="1"/>
</dbReference>
<gene>
    <name evidence="5" type="ORF">SAMN05216372_104500</name>
</gene>
<dbReference type="PROSITE" id="PS51371">
    <property type="entry name" value="CBS"/>
    <property type="match status" value="2"/>
</dbReference>
<dbReference type="CDD" id="cd04600">
    <property type="entry name" value="CBS_pair_HPP_assoc"/>
    <property type="match status" value="1"/>
</dbReference>
<dbReference type="InterPro" id="IPR046342">
    <property type="entry name" value="CBS_dom_sf"/>
</dbReference>
<keyword evidence="1 2" id="KW-0129">CBS domain</keyword>
<evidence type="ECO:0000313" key="5">
    <source>
        <dbReference type="EMBL" id="SFD84212.1"/>
    </source>
</evidence>
<dbReference type="PANTHER" id="PTHR43080">
    <property type="entry name" value="CBS DOMAIN-CONTAINING PROTEIN CBSX3, MITOCHONDRIAL"/>
    <property type="match status" value="1"/>
</dbReference>
<dbReference type="SMART" id="SM00116">
    <property type="entry name" value="CBS"/>
    <property type="match status" value="2"/>
</dbReference>
<feature type="domain" description="CBS" evidence="4">
    <location>
        <begin position="271"/>
        <end position="327"/>
    </location>
</feature>
<dbReference type="Proteomes" id="UP000243950">
    <property type="component" value="Unassembled WGS sequence"/>
</dbReference>
<dbReference type="SUPFAM" id="SSF54631">
    <property type="entry name" value="CBS-domain pair"/>
    <property type="match status" value="1"/>
</dbReference>
<keyword evidence="3" id="KW-0472">Membrane</keyword>
<feature type="transmembrane region" description="Helical" evidence="3">
    <location>
        <begin position="130"/>
        <end position="149"/>
    </location>
</feature>
<dbReference type="Pfam" id="PF04982">
    <property type="entry name" value="TM_HPP"/>
    <property type="match status" value="1"/>
</dbReference>
<protein>
    <submittedName>
        <fullName evidence="5">CBS domain-containing membrane protein</fullName>
    </submittedName>
</protein>
<evidence type="ECO:0000313" key="6">
    <source>
        <dbReference type="Proteomes" id="UP000243950"/>
    </source>
</evidence>
<feature type="domain" description="CBS" evidence="4">
    <location>
        <begin position="343"/>
        <end position="401"/>
    </location>
</feature>
<evidence type="ECO:0000256" key="1">
    <source>
        <dbReference type="ARBA" id="ARBA00023122"/>
    </source>
</evidence>
<feature type="transmembrane region" description="Helical" evidence="3">
    <location>
        <begin position="170"/>
        <end position="191"/>
    </location>
</feature>
<feature type="transmembrane region" description="Helical" evidence="3">
    <location>
        <begin position="54"/>
        <end position="75"/>
    </location>
</feature>
<sequence>MLLPAASSGPQRASHLRGSIFSTVAMKSHAHFPQWLSAFLPDALHTRPREWSRAAFGAAAGFLFSAWVCSQLFGLHMAVHFSGPLAASAVLLFAVSSGALAQPWSILGSYLCASAVALTITHFIDHSLLGAALALGLSLLLMCPLRCLHPPGGAIAFCMVFATPLSGEPFWQPALAAMTAGVGLLACALLYNNLTRVPYPRPHPGTPAVHHTRDPLPSERAGINADDLDYALDELGSFVDITREDLELIVRSTEKHALRRSTGEIRAGQMMSRDLIHATPQTAVAKGLYLLTHHGLKALPILDAGRLVGIVSLVDLVSATRANTFNLRAILGLQKKQTLGELMTAPVRTVDVDTHVVDLIALLSDDGLHCLPVLDEGRLVGVITQTDLVAALHRDLLRHLD</sequence>
<dbReference type="EMBL" id="FOMO01000004">
    <property type="protein sequence ID" value="SFD84212.1"/>
    <property type="molecule type" value="Genomic_DNA"/>
</dbReference>
<feature type="transmembrane region" description="Helical" evidence="3">
    <location>
        <begin position="107"/>
        <end position="124"/>
    </location>
</feature>
<reference evidence="6" key="1">
    <citation type="submission" date="2016-10" db="EMBL/GenBank/DDBJ databases">
        <authorList>
            <person name="Varghese N."/>
            <person name="Submissions S."/>
        </authorList>
    </citation>
    <scope>NUCLEOTIDE SEQUENCE [LARGE SCALE GENOMIC DNA]</scope>
    <source>
        <strain evidence="6">JCM 2783</strain>
    </source>
</reference>
<proteinExistence type="predicted"/>
<dbReference type="AlphaFoldDB" id="A0A1I1VMB3"/>
<keyword evidence="3" id="KW-0812">Transmembrane</keyword>